<dbReference type="GO" id="GO:0000455">
    <property type="term" value="P:enzyme-directed rRNA pseudouridine synthesis"/>
    <property type="evidence" value="ECO:0007669"/>
    <property type="project" value="TreeGrafter"/>
</dbReference>
<comment type="caution">
    <text evidence="5">The sequence shown here is derived from an EMBL/GenBank/DDBJ whole genome shotgun (WGS) entry which is preliminary data.</text>
</comment>
<feature type="compositionally biased region" description="Polar residues" evidence="2">
    <location>
        <begin position="956"/>
        <end position="974"/>
    </location>
</feature>
<feature type="compositionally biased region" description="Low complexity" evidence="2">
    <location>
        <begin position="883"/>
        <end position="896"/>
    </location>
</feature>
<organism evidence="5 6">
    <name type="scientific">Antrodiella citrinella</name>
    <dbReference type="NCBI Taxonomy" id="2447956"/>
    <lineage>
        <taxon>Eukaryota</taxon>
        <taxon>Fungi</taxon>
        <taxon>Dikarya</taxon>
        <taxon>Basidiomycota</taxon>
        <taxon>Agaricomycotina</taxon>
        <taxon>Agaricomycetes</taxon>
        <taxon>Polyporales</taxon>
        <taxon>Steccherinaceae</taxon>
        <taxon>Antrodiella</taxon>
    </lineage>
</organism>
<dbReference type="GO" id="GO:0009982">
    <property type="term" value="F:pseudouridine synthase activity"/>
    <property type="evidence" value="ECO:0007669"/>
    <property type="project" value="InterPro"/>
</dbReference>
<feature type="region of interest" description="Disordered" evidence="2">
    <location>
        <begin position="1403"/>
        <end position="1456"/>
    </location>
</feature>
<keyword evidence="3" id="KW-0812">Transmembrane</keyword>
<feature type="domain" description="Pseudouridine synthase RsuA/RluA-like" evidence="4">
    <location>
        <begin position="1108"/>
        <end position="1255"/>
    </location>
</feature>
<evidence type="ECO:0000313" key="6">
    <source>
        <dbReference type="Proteomes" id="UP000308730"/>
    </source>
</evidence>
<evidence type="ECO:0000256" key="3">
    <source>
        <dbReference type="SAM" id="Phobius"/>
    </source>
</evidence>
<keyword evidence="3" id="KW-0472">Membrane</keyword>
<dbReference type="SUPFAM" id="SSF55120">
    <property type="entry name" value="Pseudouridine synthase"/>
    <property type="match status" value="1"/>
</dbReference>
<gene>
    <name evidence="5" type="ORF">EUX98_g4651</name>
</gene>
<dbReference type="CDD" id="cd02557">
    <property type="entry name" value="PseudoU_synth_ScRIB2"/>
    <property type="match status" value="1"/>
</dbReference>
<feature type="region of interest" description="Disordered" evidence="2">
    <location>
        <begin position="764"/>
        <end position="935"/>
    </location>
</feature>
<reference evidence="5 6" key="1">
    <citation type="submission" date="2019-02" db="EMBL/GenBank/DDBJ databases">
        <title>Genome sequencing of the rare red list fungi Antrodiella citrinella (Flaviporus citrinellus).</title>
        <authorList>
            <person name="Buettner E."/>
            <person name="Kellner H."/>
        </authorList>
    </citation>
    <scope>NUCLEOTIDE SEQUENCE [LARGE SCALE GENOMIC DNA]</scope>
    <source>
        <strain evidence="5 6">DSM 108506</strain>
    </source>
</reference>
<dbReference type="Gene3D" id="3.30.2350.10">
    <property type="entry name" value="Pseudouridine synthase"/>
    <property type="match status" value="1"/>
</dbReference>
<feature type="transmembrane region" description="Helical" evidence="3">
    <location>
        <begin position="110"/>
        <end position="131"/>
    </location>
</feature>
<sequence>MILQYLFAAISAFIPLLTIFRQSAFVDWTKGLASSFTPTFLSPTCRDLLLPEGTVAPLDIAQGIDLSLAAPIISSVPGDLDVHPAFHTILSLWSALVPVTDIYHSTLRVYLPIFLMCIVSCLGAFLLISALKSAPGKPAADASAVSCDAMSSLELIDQLGQTVTDGSLSEAQRELDLSLALSPSVSGVPLNSSVSVASRMIAAQNNDLPAADDTPYVNAFPDTFAVRHAIEDVRKSGTQKVAGDDDDESLCEYDLLEHPVSPNDFCTWDAPDFSPALDNDLVVPVVDYSDAADATQVPLPPSPLLLPNPSSMDLATLQEVTLLDSDILDLKEENLLDVQLSEIDLVELSQSNDTLVSCYSDHIASIDSEMLTLDPDEPALPSSTVDWNPSSDSFCVLFETLGSPELIGELEFREDVTPFAPVDDSTELVPLVTLSTDAAQFRFKESDSSPFPLDTPVPATSSQDYRPLVISLGNSAMDELISAFRSALGSHSSTSSMSNCDVAPIGSPCSDDSNQGRASIDFRPPFPLMEPDEPVQHALGENIDARDWTIVNVRLNEDGKYIFVPTSYGPTAVQESPDADTVIPSTISADDQQADRRHAPRHARSGSEDLRRQPGTALIPIRPRSASGQSSDLQLLSMRLGLINHQRDYHMFEPIAELRFAIQGERAALAGANIPRMRRLGQRRLNYGLTQAEFLGLLANAQPYTAGYSYAERLRHNLPQIRSCTYTAPPVRAIETAPAASTSSVPMVVQVNKNRGGQDAHVEAINQIDIDRQRAKAASERPARRRTSSGPDSMMRRSRRASTAATTSVTAQSAFAGASADSGRDRTSDPSDMTRHEDVISSGSQPGLRKTKSCVNVGDRTNQATRVKEPSAPAHERNHRRASSGSPSLQSKSSYSTARSTHIRQSRRSSVSQAPPLETIAGSPPDSPKAKNARPAYPSLDAMMAEAVPSFISSDQPLASAESNKSTASPSSSRFGGLLESKPKPFYPRIDDDGAMDEVPMKFDWPNSLRATSRRKIPPYWYAYTTMAKGRWLGRKILEVVSSEFRDRSMDFYRYALESGVTTINGVVAQPDTIVRNGDRIENVVHRHEPPVTDKPVKLLLHDPEREFIVVEKPGSIPVHAAGRYFKNTLVEILQNDFGFRKVYTVNRLDRLTSGLMILPTSSVRANELTQEFFNGTISKEYVARCNGRFPEHEVICEEPMLTIDRQMGLNIVHPDGKPAKTIFNLIRYDPNTDTSVVRCKPLTGRSHQIRVHLQYLGHSIANDPVYSEKKIWGENLGKGGLDFTTSTDERSAPQAPPQFQFTSGDNPESLPTRTPITPSLEAREENNNLNGTGSASATAGSEKPTLLPRETGHDIGLASPVPLSAEAVKVITGLRNMKDEDEDWSRWRDVVFRAKSALTPKIKVSPLPPQNQRKRGGGGPVKLAKNAKLEEEETLSSEPIDNLRPVPEESRDEDTENTEIIEIAQSANQLTSEEVLEKLKVVDGLLAKEAVETEATTDDMHYCPECYLPIHPDPKPERLYIFLHALRYTTSLGSFETEMPEWAAEGWEWDRS</sequence>
<feature type="compositionally biased region" description="Polar residues" evidence="2">
    <location>
        <begin position="1298"/>
        <end position="1318"/>
    </location>
</feature>
<dbReference type="Pfam" id="PF00849">
    <property type="entry name" value="PseudoU_synth_2"/>
    <property type="match status" value="1"/>
</dbReference>
<accession>A0A4V3XIK0</accession>
<protein>
    <recommendedName>
        <fullName evidence="4">Pseudouridine synthase RsuA/RluA-like domain-containing protein</fullName>
    </recommendedName>
</protein>
<feature type="region of interest" description="Disordered" evidence="2">
    <location>
        <begin position="1283"/>
        <end position="1359"/>
    </location>
</feature>
<dbReference type="Proteomes" id="UP000308730">
    <property type="component" value="Unassembled WGS sequence"/>
</dbReference>
<dbReference type="EMBL" id="SGPM01000119">
    <property type="protein sequence ID" value="THH29543.1"/>
    <property type="molecule type" value="Genomic_DNA"/>
</dbReference>
<evidence type="ECO:0000259" key="4">
    <source>
        <dbReference type="Pfam" id="PF00849"/>
    </source>
</evidence>
<dbReference type="NCBIfam" id="TIGR00005">
    <property type="entry name" value="rluA_subfam"/>
    <property type="match status" value="1"/>
</dbReference>
<feature type="region of interest" description="Disordered" evidence="2">
    <location>
        <begin position="956"/>
        <end position="980"/>
    </location>
</feature>
<dbReference type="GO" id="GO:0003723">
    <property type="term" value="F:RNA binding"/>
    <property type="evidence" value="ECO:0007669"/>
    <property type="project" value="InterPro"/>
</dbReference>
<dbReference type="PANTHER" id="PTHR21600">
    <property type="entry name" value="MITOCHONDRIAL RNA PSEUDOURIDINE SYNTHASE"/>
    <property type="match status" value="1"/>
</dbReference>
<feature type="compositionally biased region" description="Basic and acidic residues" evidence="2">
    <location>
        <begin position="769"/>
        <end position="782"/>
    </location>
</feature>
<feature type="compositionally biased region" description="Polar residues" evidence="2">
    <location>
        <begin position="1328"/>
        <end position="1340"/>
    </location>
</feature>
<feature type="compositionally biased region" description="Low complexity" evidence="2">
    <location>
        <begin position="801"/>
        <end position="816"/>
    </location>
</feature>
<proteinExistence type="predicted"/>
<feature type="active site" evidence="1">
    <location>
        <position position="1150"/>
    </location>
</feature>
<dbReference type="InterPro" id="IPR006145">
    <property type="entry name" value="PsdUridine_synth_RsuA/RluA"/>
</dbReference>
<name>A0A4V3XIK0_9APHY</name>
<evidence type="ECO:0000256" key="2">
    <source>
        <dbReference type="SAM" id="MobiDB-lite"/>
    </source>
</evidence>
<evidence type="ECO:0000256" key="1">
    <source>
        <dbReference type="PIRSR" id="PIRSR606225-1"/>
    </source>
</evidence>
<dbReference type="InterPro" id="IPR050188">
    <property type="entry name" value="RluA_PseudoU_synthase"/>
</dbReference>
<dbReference type="InterPro" id="IPR020103">
    <property type="entry name" value="PsdUridine_synth_cat_dom_sf"/>
</dbReference>
<feature type="region of interest" description="Disordered" evidence="2">
    <location>
        <begin position="587"/>
        <end position="627"/>
    </location>
</feature>
<evidence type="ECO:0000313" key="5">
    <source>
        <dbReference type="EMBL" id="THH29543.1"/>
    </source>
</evidence>
<dbReference type="PANTHER" id="PTHR21600:SF40">
    <property type="entry name" value="PSEUDOURIDYLATE SYNTHASE RPUSD2"/>
    <property type="match status" value="1"/>
</dbReference>
<dbReference type="OrthoDB" id="424794at2759"/>
<keyword evidence="3" id="KW-1133">Transmembrane helix</keyword>
<keyword evidence="6" id="KW-1185">Reference proteome</keyword>
<feature type="compositionally biased region" description="Basic and acidic residues" evidence="2">
    <location>
        <begin position="822"/>
        <end position="839"/>
    </location>
</feature>
<dbReference type="InterPro" id="IPR006225">
    <property type="entry name" value="PsdUridine_synth_RluC/D"/>
</dbReference>